<dbReference type="Gene3D" id="3.40.50.300">
    <property type="entry name" value="P-loop containing nucleotide triphosphate hydrolases"/>
    <property type="match status" value="1"/>
</dbReference>
<dbReference type="InterPro" id="IPR027417">
    <property type="entry name" value="P-loop_NTPase"/>
</dbReference>
<keyword evidence="3" id="KW-0547">Nucleotide-binding</keyword>
<dbReference type="FunFam" id="3.40.50.300:FF:000032">
    <property type="entry name" value="Export ABC transporter ATP-binding protein"/>
    <property type="match status" value="1"/>
</dbReference>
<dbReference type="EMBL" id="QRUN01000002">
    <property type="protein sequence ID" value="RGR70939.1"/>
    <property type="molecule type" value="Genomic_DNA"/>
</dbReference>
<evidence type="ECO:0000313" key="11">
    <source>
        <dbReference type="Proteomes" id="UP000286271"/>
    </source>
</evidence>
<evidence type="ECO:0000313" key="9">
    <source>
        <dbReference type="Proteomes" id="UP000283492"/>
    </source>
</evidence>
<dbReference type="InterPro" id="IPR003439">
    <property type="entry name" value="ABC_transporter-like_ATP-bd"/>
</dbReference>
<evidence type="ECO:0000259" key="5">
    <source>
        <dbReference type="PROSITE" id="PS50893"/>
    </source>
</evidence>
<reference evidence="9 10" key="1">
    <citation type="submission" date="2018-08" db="EMBL/GenBank/DDBJ databases">
        <title>A genome reference for cultivated species of the human gut microbiota.</title>
        <authorList>
            <person name="Zou Y."/>
            <person name="Xue W."/>
            <person name="Luo G."/>
        </authorList>
    </citation>
    <scope>NUCLEOTIDE SEQUENCE [LARGE SCALE GENOMIC DNA]</scope>
    <source>
        <strain evidence="6 10">AF24-4</strain>
        <strain evidence="8 11">AM27-11</strain>
        <strain evidence="7 9">AM42-1AC</strain>
    </source>
</reference>
<dbReference type="Proteomes" id="UP000286271">
    <property type="component" value="Unassembled WGS sequence"/>
</dbReference>
<dbReference type="GO" id="GO:0016887">
    <property type="term" value="F:ATP hydrolysis activity"/>
    <property type="evidence" value="ECO:0007669"/>
    <property type="project" value="InterPro"/>
</dbReference>
<dbReference type="PROSITE" id="PS50893">
    <property type="entry name" value="ABC_TRANSPORTER_2"/>
    <property type="match status" value="1"/>
</dbReference>
<dbReference type="PANTHER" id="PTHR42798">
    <property type="entry name" value="LIPOPROTEIN-RELEASING SYSTEM ATP-BINDING PROTEIN LOLD"/>
    <property type="match status" value="1"/>
</dbReference>
<dbReference type="RefSeq" id="WP_118125321.1">
    <property type="nucleotide sequence ID" value="NZ_CABJFX010000003.1"/>
</dbReference>
<dbReference type="GO" id="GO:0098796">
    <property type="term" value="C:membrane protein complex"/>
    <property type="evidence" value="ECO:0007669"/>
    <property type="project" value="UniProtKB-ARBA"/>
</dbReference>
<evidence type="ECO:0000313" key="8">
    <source>
        <dbReference type="EMBL" id="RHE96782.1"/>
    </source>
</evidence>
<gene>
    <name evidence="8" type="ORF">DW707_10775</name>
    <name evidence="7" type="ORF">DW914_03495</name>
    <name evidence="6" type="ORF">DWY29_02280</name>
</gene>
<dbReference type="PANTHER" id="PTHR42798:SF7">
    <property type="entry name" value="ALPHA-D-RIBOSE 1-METHYLPHOSPHONATE 5-TRIPHOSPHATE SYNTHASE SUBUNIT PHNL"/>
    <property type="match status" value="1"/>
</dbReference>
<dbReference type="EMBL" id="QSKW01000016">
    <property type="protein sequence ID" value="RHE96782.1"/>
    <property type="molecule type" value="Genomic_DNA"/>
</dbReference>
<dbReference type="InterPro" id="IPR003593">
    <property type="entry name" value="AAA+_ATPase"/>
</dbReference>
<evidence type="ECO:0000313" key="7">
    <source>
        <dbReference type="EMBL" id="RHA91068.1"/>
    </source>
</evidence>
<comment type="similarity">
    <text evidence="1">Belongs to the ABC transporter superfamily.</text>
</comment>
<dbReference type="SUPFAM" id="SSF52540">
    <property type="entry name" value="P-loop containing nucleoside triphosphate hydrolases"/>
    <property type="match status" value="1"/>
</dbReference>
<name>A0A3R6H3R6_9FIRM</name>
<keyword evidence="4 7" id="KW-0067">ATP-binding</keyword>
<evidence type="ECO:0000256" key="2">
    <source>
        <dbReference type="ARBA" id="ARBA00022448"/>
    </source>
</evidence>
<dbReference type="EMBL" id="QSFX01000003">
    <property type="protein sequence ID" value="RHA91068.1"/>
    <property type="molecule type" value="Genomic_DNA"/>
</dbReference>
<evidence type="ECO:0000256" key="4">
    <source>
        <dbReference type="ARBA" id="ARBA00022840"/>
    </source>
</evidence>
<proteinExistence type="inferred from homology"/>
<dbReference type="Proteomes" id="UP000283492">
    <property type="component" value="Unassembled WGS sequence"/>
</dbReference>
<feature type="domain" description="ABC transporter" evidence="5">
    <location>
        <begin position="5"/>
        <end position="244"/>
    </location>
</feature>
<comment type="caution">
    <text evidence="7">The sequence shown here is derived from an EMBL/GenBank/DDBJ whole genome shotgun (WGS) entry which is preliminary data.</text>
</comment>
<dbReference type="AlphaFoldDB" id="A0A3R6H3R6"/>
<organism evidence="7 9">
    <name type="scientific">Roseburia inulinivorans</name>
    <dbReference type="NCBI Taxonomy" id="360807"/>
    <lineage>
        <taxon>Bacteria</taxon>
        <taxon>Bacillati</taxon>
        <taxon>Bacillota</taxon>
        <taxon>Clostridia</taxon>
        <taxon>Lachnospirales</taxon>
        <taxon>Lachnospiraceae</taxon>
        <taxon>Roseburia</taxon>
    </lineage>
</organism>
<evidence type="ECO:0000313" key="10">
    <source>
        <dbReference type="Proteomes" id="UP000285820"/>
    </source>
</evidence>
<evidence type="ECO:0000313" key="6">
    <source>
        <dbReference type="EMBL" id="RGR70939.1"/>
    </source>
</evidence>
<accession>A0A3R6H3R6</accession>
<dbReference type="Pfam" id="PF00005">
    <property type="entry name" value="ABC_tran"/>
    <property type="match status" value="1"/>
</dbReference>
<dbReference type="InterPro" id="IPR017911">
    <property type="entry name" value="MacB-like_ATP-bd"/>
</dbReference>
<evidence type="ECO:0000256" key="3">
    <source>
        <dbReference type="ARBA" id="ARBA00022741"/>
    </source>
</evidence>
<dbReference type="SMART" id="SM00382">
    <property type="entry name" value="AAA"/>
    <property type="match status" value="1"/>
</dbReference>
<dbReference type="GO" id="GO:0005524">
    <property type="term" value="F:ATP binding"/>
    <property type="evidence" value="ECO:0007669"/>
    <property type="project" value="UniProtKB-KW"/>
</dbReference>
<dbReference type="GO" id="GO:0022857">
    <property type="term" value="F:transmembrane transporter activity"/>
    <property type="evidence" value="ECO:0007669"/>
    <property type="project" value="UniProtKB-ARBA"/>
</dbReference>
<keyword evidence="2" id="KW-0813">Transport</keyword>
<sequence>MKMLLNVVEIEKYYGTRNNLKKALDRVSFSVNSGDFVSIMGASGSGKTTLLNCISTIDSVSSGHIYLGEQDLTTISSAKMAAFRRENLGFIFQDFNLLEPLTIEENISLPLSIKGIPGKEIEKIVKRLMQRLNISDIAGKLPAHVSGGQKQRCACARAFVNNPKLILADEPTGALDSASAKQLLSMLAELNEQDRSTILMVTHDPFSASFGNRVLFIKDGNLKKEIDKGQHNRNDFYQTILSEISAFGGE</sequence>
<evidence type="ECO:0000256" key="1">
    <source>
        <dbReference type="ARBA" id="ARBA00005417"/>
    </source>
</evidence>
<dbReference type="CDD" id="cd03255">
    <property type="entry name" value="ABC_MJ0796_LolCDE_FtsE"/>
    <property type="match status" value="1"/>
</dbReference>
<dbReference type="Proteomes" id="UP000285820">
    <property type="component" value="Unassembled WGS sequence"/>
</dbReference>
<protein>
    <submittedName>
        <fullName evidence="7">ABC transporter ATP-binding protein</fullName>
    </submittedName>
</protein>